<evidence type="ECO:0000313" key="1">
    <source>
        <dbReference type="EMBL" id="RAK62472.1"/>
    </source>
</evidence>
<gene>
    <name evidence="1" type="ORF">DJ019_18800</name>
</gene>
<accession>A0A328B4X9</accession>
<proteinExistence type="predicted"/>
<reference evidence="1 2" key="1">
    <citation type="submission" date="2018-05" db="EMBL/GenBank/DDBJ databases">
        <authorList>
            <person name="Lanie J.A."/>
            <person name="Ng W.-L."/>
            <person name="Kazmierczak K.M."/>
            <person name="Andrzejewski T.M."/>
            <person name="Davidsen T.M."/>
            <person name="Wayne K.J."/>
            <person name="Tettelin H."/>
            <person name="Glass J.I."/>
            <person name="Rusch D."/>
            <person name="Podicherti R."/>
            <person name="Tsui H.-C.T."/>
            <person name="Winkler M.E."/>
        </authorList>
    </citation>
    <scope>NUCLEOTIDE SEQUENCE [LARGE SCALE GENOMIC DNA]</scope>
    <source>
        <strain evidence="1 2">BUT-10</strain>
    </source>
</reference>
<name>A0A328B4X9_9CAUL</name>
<sequence length="62" mass="7090">MKKASEYREHARECRVLAAQMDSADQRDQLLQMAAHWDALADDRADLVEKHPELDSSRPPEG</sequence>
<dbReference type="OrthoDB" id="8020540at2"/>
<dbReference type="RefSeq" id="WP_111277944.1">
    <property type="nucleotide sequence ID" value="NZ_QFYS01000011.1"/>
</dbReference>
<dbReference type="Proteomes" id="UP000249524">
    <property type="component" value="Unassembled WGS sequence"/>
</dbReference>
<comment type="caution">
    <text evidence="1">The sequence shown here is derived from an EMBL/GenBank/DDBJ whole genome shotgun (WGS) entry which is preliminary data.</text>
</comment>
<protein>
    <submittedName>
        <fullName evidence="1">Uncharacterized protein</fullName>
    </submittedName>
</protein>
<organism evidence="1 2">
    <name type="scientific">Phenylobacterium kunshanense</name>
    <dbReference type="NCBI Taxonomy" id="1445034"/>
    <lineage>
        <taxon>Bacteria</taxon>
        <taxon>Pseudomonadati</taxon>
        <taxon>Pseudomonadota</taxon>
        <taxon>Alphaproteobacteria</taxon>
        <taxon>Caulobacterales</taxon>
        <taxon>Caulobacteraceae</taxon>
        <taxon>Phenylobacterium</taxon>
    </lineage>
</organism>
<keyword evidence="2" id="KW-1185">Reference proteome</keyword>
<evidence type="ECO:0000313" key="2">
    <source>
        <dbReference type="Proteomes" id="UP000249524"/>
    </source>
</evidence>
<dbReference type="EMBL" id="QFYS01000011">
    <property type="protein sequence ID" value="RAK62472.1"/>
    <property type="molecule type" value="Genomic_DNA"/>
</dbReference>
<dbReference type="AlphaFoldDB" id="A0A328B4X9"/>